<protein>
    <recommendedName>
        <fullName evidence="3">Retrotransposon gag domain-containing protein</fullName>
    </recommendedName>
</protein>
<proteinExistence type="predicted"/>
<evidence type="ECO:0000313" key="2">
    <source>
        <dbReference type="RefSeq" id="XP_056689132.1"/>
    </source>
</evidence>
<accession>A0ABM3R0H4</accession>
<dbReference type="GeneID" id="130463877"/>
<dbReference type="RefSeq" id="XP_056689132.1">
    <property type="nucleotide sequence ID" value="XM_056833154.1"/>
</dbReference>
<evidence type="ECO:0000313" key="1">
    <source>
        <dbReference type="Proteomes" id="UP000813463"/>
    </source>
</evidence>
<evidence type="ECO:0008006" key="3">
    <source>
        <dbReference type="Google" id="ProtNLM"/>
    </source>
</evidence>
<organism evidence="1 2">
    <name type="scientific">Spinacia oleracea</name>
    <name type="common">Spinach</name>
    <dbReference type="NCBI Taxonomy" id="3562"/>
    <lineage>
        <taxon>Eukaryota</taxon>
        <taxon>Viridiplantae</taxon>
        <taxon>Streptophyta</taxon>
        <taxon>Embryophyta</taxon>
        <taxon>Tracheophyta</taxon>
        <taxon>Spermatophyta</taxon>
        <taxon>Magnoliopsida</taxon>
        <taxon>eudicotyledons</taxon>
        <taxon>Gunneridae</taxon>
        <taxon>Pentapetalae</taxon>
        <taxon>Caryophyllales</taxon>
        <taxon>Chenopodiaceae</taxon>
        <taxon>Chenopodioideae</taxon>
        <taxon>Anserineae</taxon>
        <taxon>Spinacia</taxon>
    </lineage>
</organism>
<reference evidence="1" key="1">
    <citation type="journal article" date="2021" name="Nat. Commun.">
        <title>Genomic analyses provide insights into spinach domestication and the genetic basis of agronomic traits.</title>
        <authorList>
            <person name="Cai X."/>
            <person name="Sun X."/>
            <person name="Xu C."/>
            <person name="Sun H."/>
            <person name="Wang X."/>
            <person name="Ge C."/>
            <person name="Zhang Z."/>
            <person name="Wang Q."/>
            <person name="Fei Z."/>
            <person name="Jiao C."/>
            <person name="Wang Q."/>
        </authorList>
    </citation>
    <scope>NUCLEOTIDE SEQUENCE [LARGE SCALE GENOMIC DNA]</scope>
    <source>
        <strain evidence="1">cv. Varoflay</strain>
    </source>
</reference>
<dbReference type="PANTHER" id="PTHR37610">
    <property type="entry name" value="CCHC-TYPE DOMAIN-CONTAINING PROTEIN"/>
    <property type="match status" value="1"/>
</dbReference>
<gene>
    <name evidence="2" type="primary">LOC130463877</name>
</gene>
<dbReference type="Proteomes" id="UP000813463">
    <property type="component" value="Chromosome 6"/>
</dbReference>
<dbReference type="PANTHER" id="PTHR37610:SF97">
    <property type="entry name" value="RETROTRANSPOSON GAG DOMAIN-CONTAINING PROTEIN"/>
    <property type="match status" value="1"/>
</dbReference>
<sequence>MLLALSAKNKIGFVDGSFIKPDFGTAEHKAWERCNDLVCSLILGNLNETITKSVMFMKSARDIWTDLEDRFGFASLAQIYSLEQKLAEISQGDKSVAEFFTEIKSVWDAIEEANPLPYCTCNNCTCNVTKKFFQRQQERMVMQFMMKLNDHFATIRGNVLMVPTLPKVSEAYRLFSQEERYKEVSQASNQVETLAFAAEKRRFTGDHWNSSNKTYKTGFQTGYQSGSQKSGGTNRFSRPGSNYYCTHCQTQGHSVERCFKIHGYPPGYKTARDNKVAAVSFGDNSNNSVPELPQTEASPTITVEQYQQLMDMLSKQQQQNANTNPNLAMMAAREADSSW</sequence>
<name>A0ABM3R0H4_SPIOL</name>
<reference evidence="2" key="2">
    <citation type="submission" date="2025-08" db="UniProtKB">
        <authorList>
            <consortium name="RefSeq"/>
        </authorList>
    </citation>
    <scope>IDENTIFICATION</scope>
    <source>
        <tissue evidence="2">Leaf</tissue>
    </source>
</reference>
<dbReference type="Pfam" id="PF14223">
    <property type="entry name" value="Retrotran_gag_2"/>
    <property type="match status" value="1"/>
</dbReference>
<keyword evidence="1" id="KW-1185">Reference proteome</keyword>